<dbReference type="InterPro" id="IPR003395">
    <property type="entry name" value="RecF/RecN/SMC_N"/>
</dbReference>
<evidence type="ECO:0000256" key="6">
    <source>
        <dbReference type="ARBA" id="ARBA00022840"/>
    </source>
</evidence>
<dbReference type="KEGG" id="had:CDV25_09820"/>
<dbReference type="RefSeq" id="WP_108911780.1">
    <property type="nucleotide sequence ID" value="NZ_CP021886.1"/>
</dbReference>
<evidence type="ECO:0000256" key="10">
    <source>
        <dbReference type="SAM" id="Coils"/>
    </source>
</evidence>
<dbReference type="PANTHER" id="PTHR11059">
    <property type="entry name" value="DNA REPAIR PROTEIN RECN"/>
    <property type="match status" value="1"/>
</dbReference>
<evidence type="ECO:0000256" key="4">
    <source>
        <dbReference type="ARBA" id="ARBA00022741"/>
    </source>
</evidence>
<dbReference type="SUPFAM" id="SSF52540">
    <property type="entry name" value="P-loop containing nucleoside triphosphate hydrolases"/>
    <property type="match status" value="1"/>
</dbReference>
<comment type="similarity">
    <text evidence="2 9">Belongs to the RecN family.</text>
</comment>
<reference evidence="12 13" key="1">
    <citation type="submission" date="2017-06" db="EMBL/GenBank/DDBJ databases">
        <title>Complete genome of Helicobacter apodemus.</title>
        <authorList>
            <person name="Cho S."/>
        </authorList>
    </citation>
    <scope>NUCLEOTIDE SEQUENCE [LARGE SCALE GENOMIC DNA]</scope>
    <source>
        <strain evidence="13">SNUVETPUB-15-01</strain>
    </source>
</reference>
<keyword evidence="6" id="KW-0067">ATP-binding</keyword>
<dbReference type="PANTHER" id="PTHR11059:SF0">
    <property type="entry name" value="DNA REPAIR PROTEIN RECN"/>
    <property type="match status" value="1"/>
</dbReference>
<gene>
    <name evidence="12" type="ORF">CDV25_09820</name>
</gene>
<dbReference type="PIRSF" id="PIRSF003128">
    <property type="entry name" value="RecN"/>
    <property type="match status" value="1"/>
</dbReference>
<dbReference type="EMBL" id="CP021886">
    <property type="protein sequence ID" value="AWI35025.1"/>
    <property type="molecule type" value="Genomic_DNA"/>
</dbReference>
<dbReference type="AlphaFoldDB" id="A0A2U8FHG7"/>
<dbReference type="GO" id="GO:0043590">
    <property type="term" value="C:bacterial nucleoid"/>
    <property type="evidence" value="ECO:0007669"/>
    <property type="project" value="TreeGrafter"/>
</dbReference>
<evidence type="ECO:0000256" key="5">
    <source>
        <dbReference type="ARBA" id="ARBA00022763"/>
    </source>
</evidence>
<dbReference type="Gene3D" id="3.40.50.300">
    <property type="entry name" value="P-loop containing nucleotide triphosphate hydrolases"/>
    <property type="match status" value="2"/>
</dbReference>
<organism evidence="12 13">
    <name type="scientific">Helicobacter apodemus</name>
    <dbReference type="NCBI Taxonomy" id="135569"/>
    <lineage>
        <taxon>Bacteria</taxon>
        <taxon>Pseudomonadati</taxon>
        <taxon>Campylobacterota</taxon>
        <taxon>Epsilonproteobacteria</taxon>
        <taxon>Campylobacterales</taxon>
        <taxon>Helicobacteraceae</taxon>
        <taxon>Helicobacter</taxon>
    </lineage>
</organism>
<evidence type="ECO:0000313" key="12">
    <source>
        <dbReference type="EMBL" id="AWI35025.1"/>
    </source>
</evidence>
<keyword evidence="5 9" id="KW-0227">DNA damage</keyword>
<dbReference type="GO" id="GO:0005524">
    <property type="term" value="F:ATP binding"/>
    <property type="evidence" value="ECO:0007669"/>
    <property type="project" value="UniProtKB-KW"/>
</dbReference>
<comment type="function">
    <text evidence="1 9">May be involved in recombinational repair of damaged DNA.</text>
</comment>
<proteinExistence type="inferred from homology"/>
<evidence type="ECO:0000256" key="3">
    <source>
        <dbReference type="ARBA" id="ARBA00021315"/>
    </source>
</evidence>
<dbReference type="Pfam" id="PF02463">
    <property type="entry name" value="SMC_N"/>
    <property type="match status" value="1"/>
</dbReference>
<name>A0A2U8FHG7_9HELI</name>
<evidence type="ECO:0000256" key="8">
    <source>
        <dbReference type="ARBA" id="ARBA00033408"/>
    </source>
</evidence>
<evidence type="ECO:0000256" key="2">
    <source>
        <dbReference type="ARBA" id="ARBA00009441"/>
    </source>
</evidence>
<evidence type="ECO:0000256" key="9">
    <source>
        <dbReference type="PIRNR" id="PIRNR003128"/>
    </source>
</evidence>
<dbReference type="GO" id="GO:0006281">
    <property type="term" value="P:DNA repair"/>
    <property type="evidence" value="ECO:0007669"/>
    <property type="project" value="UniProtKB-KW"/>
</dbReference>
<evidence type="ECO:0000256" key="1">
    <source>
        <dbReference type="ARBA" id="ARBA00003618"/>
    </source>
</evidence>
<feature type="domain" description="RecF/RecN/SMC N-terminal" evidence="11">
    <location>
        <begin position="8"/>
        <end position="473"/>
    </location>
</feature>
<keyword evidence="7 9" id="KW-0234">DNA repair</keyword>
<accession>A0A2U8FHG7</accession>
<dbReference type="GO" id="GO:0006310">
    <property type="term" value="P:DNA recombination"/>
    <property type="evidence" value="ECO:0007669"/>
    <property type="project" value="InterPro"/>
</dbReference>
<sequence length="517" mass="59177">MQKLLLHKISIFNSPAFKEVSFEPSAYFNVFSGASGAGKSVLMESILALFGLRECNASKLEAYLELEGVSEEFSDLIDEGEVVLSIIKKEKVSYFLNAQKIPKKKIQELFAPFLKHLATKRGEELSQENLLFILDGYCEFRSSIHQQKLNNYRQSFIQYQKSKKKLEALERETLQIYELKEFVRFEIDKLEALSPKEGEYEELLALKKAISKKEKIAQSIQEVSEILNHSHKISNFLELVGESNSPILESLNELELICEREKEYLAELQESNIDTILNRLEELSSLKHRYGGVKEALEYLENKRQELQKYENIEQDLKEAKNAFKEAKALLSQHTQMLLSSRKEHLEDFNKDLNEILIMLKMPQVKIEILYEILEESLGDFFLSMIFPPNTALKNLSAGEVNRLRLALLLIQNTEVKNQALIILDEIDANLSGEESQGVALILKKLSSNFQIFAISHQPHMPSVATKHFLVQKQVATSGIIELDKAGRIEEIARMISGKDITKEAIDFATRCLKDIE</sequence>
<dbReference type="GO" id="GO:0009432">
    <property type="term" value="P:SOS response"/>
    <property type="evidence" value="ECO:0007669"/>
    <property type="project" value="TreeGrafter"/>
</dbReference>
<dbReference type="Proteomes" id="UP000244890">
    <property type="component" value="Chromosome"/>
</dbReference>
<evidence type="ECO:0000313" key="13">
    <source>
        <dbReference type="Proteomes" id="UP000244890"/>
    </source>
</evidence>
<dbReference type="InterPro" id="IPR004604">
    <property type="entry name" value="DNA_recomb/repair_RecN"/>
</dbReference>
<dbReference type="InterPro" id="IPR027417">
    <property type="entry name" value="P-loop_NTPase"/>
</dbReference>
<dbReference type="OrthoDB" id="9806954at2"/>
<keyword evidence="10" id="KW-0175">Coiled coil</keyword>
<feature type="coiled-coil region" evidence="10">
    <location>
        <begin position="251"/>
        <end position="337"/>
    </location>
</feature>
<keyword evidence="4" id="KW-0547">Nucleotide-binding</keyword>
<evidence type="ECO:0000256" key="7">
    <source>
        <dbReference type="ARBA" id="ARBA00023204"/>
    </source>
</evidence>
<evidence type="ECO:0000259" key="11">
    <source>
        <dbReference type="Pfam" id="PF02463"/>
    </source>
</evidence>
<protein>
    <recommendedName>
        <fullName evidence="3 9">DNA repair protein RecN</fullName>
    </recommendedName>
    <alternativeName>
        <fullName evidence="8 9">Recombination protein N</fullName>
    </alternativeName>
</protein>